<evidence type="ECO:0000313" key="2">
    <source>
        <dbReference type="Proteomes" id="UP000054549"/>
    </source>
</evidence>
<keyword evidence="2" id="KW-1185">Reference proteome</keyword>
<protein>
    <submittedName>
        <fullName evidence="1">Uncharacterized protein</fullName>
    </submittedName>
</protein>
<organism evidence="1 2">
    <name type="scientific">Amanita muscaria (strain Koide BX008)</name>
    <dbReference type="NCBI Taxonomy" id="946122"/>
    <lineage>
        <taxon>Eukaryota</taxon>
        <taxon>Fungi</taxon>
        <taxon>Dikarya</taxon>
        <taxon>Basidiomycota</taxon>
        <taxon>Agaricomycotina</taxon>
        <taxon>Agaricomycetes</taxon>
        <taxon>Agaricomycetidae</taxon>
        <taxon>Agaricales</taxon>
        <taxon>Pluteineae</taxon>
        <taxon>Amanitaceae</taxon>
        <taxon>Amanita</taxon>
    </lineage>
</organism>
<evidence type="ECO:0000313" key="1">
    <source>
        <dbReference type="EMBL" id="KIL70663.1"/>
    </source>
</evidence>
<dbReference type="Proteomes" id="UP000054549">
    <property type="component" value="Unassembled WGS sequence"/>
</dbReference>
<dbReference type="AlphaFoldDB" id="A0A0C2XND5"/>
<dbReference type="InParanoid" id="A0A0C2XND5"/>
<dbReference type="EMBL" id="KN818223">
    <property type="protein sequence ID" value="KIL70663.1"/>
    <property type="molecule type" value="Genomic_DNA"/>
</dbReference>
<reference evidence="1 2" key="1">
    <citation type="submission" date="2014-04" db="EMBL/GenBank/DDBJ databases">
        <title>Evolutionary Origins and Diversification of the Mycorrhizal Mutualists.</title>
        <authorList>
            <consortium name="DOE Joint Genome Institute"/>
            <consortium name="Mycorrhizal Genomics Consortium"/>
            <person name="Kohler A."/>
            <person name="Kuo A."/>
            <person name="Nagy L.G."/>
            <person name="Floudas D."/>
            <person name="Copeland A."/>
            <person name="Barry K.W."/>
            <person name="Cichocki N."/>
            <person name="Veneault-Fourrey C."/>
            <person name="LaButti K."/>
            <person name="Lindquist E.A."/>
            <person name="Lipzen A."/>
            <person name="Lundell T."/>
            <person name="Morin E."/>
            <person name="Murat C."/>
            <person name="Riley R."/>
            <person name="Ohm R."/>
            <person name="Sun H."/>
            <person name="Tunlid A."/>
            <person name="Henrissat B."/>
            <person name="Grigoriev I.V."/>
            <person name="Hibbett D.S."/>
            <person name="Martin F."/>
        </authorList>
    </citation>
    <scope>NUCLEOTIDE SEQUENCE [LARGE SCALE GENOMIC DNA]</scope>
    <source>
        <strain evidence="1 2">Koide BX008</strain>
    </source>
</reference>
<name>A0A0C2XND5_AMAMK</name>
<dbReference type="HOGENOM" id="CLU_2670560_0_0_1"/>
<accession>A0A0C2XND5</accession>
<sequence>MIDAYEQWDRDVMTKICSERTRAVRQSWNEERSEAQEIWRLPFDTSTPAMTIRDWYTLHSEPQENVGHVLAISTE</sequence>
<proteinExistence type="predicted"/>
<gene>
    <name evidence="1" type="ORF">M378DRAFT_155601</name>
</gene>